<gene>
    <name evidence="6" type="primary">TENM4</name>
    <name evidence="6" type="ORF">Ciccas_010830</name>
</gene>
<evidence type="ECO:0000256" key="3">
    <source>
        <dbReference type="ARBA" id="ARBA00023157"/>
    </source>
</evidence>
<dbReference type="Gene3D" id="2.10.25.10">
    <property type="entry name" value="Laminin"/>
    <property type="match status" value="2"/>
</dbReference>
<dbReference type="PROSITE" id="PS00022">
    <property type="entry name" value="EGF_1"/>
    <property type="match status" value="1"/>
</dbReference>
<evidence type="ECO:0000259" key="5">
    <source>
        <dbReference type="PROSITE" id="PS01186"/>
    </source>
</evidence>
<protein>
    <submittedName>
        <fullName evidence="6">Teneurin-4</fullName>
    </submittedName>
</protein>
<dbReference type="Pfam" id="PF23093">
    <property type="entry name" value="GBD_Tenm3"/>
    <property type="match status" value="1"/>
</dbReference>
<dbReference type="InterPro" id="IPR000742">
    <property type="entry name" value="EGF"/>
</dbReference>
<evidence type="ECO:0000313" key="6">
    <source>
        <dbReference type="EMBL" id="KAL3310603.1"/>
    </source>
</evidence>
<accession>A0ABD2PU56</accession>
<evidence type="ECO:0000256" key="2">
    <source>
        <dbReference type="ARBA" id="ARBA00022737"/>
    </source>
</evidence>
<keyword evidence="3" id="KW-1015">Disulfide bond</keyword>
<evidence type="ECO:0000259" key="4">
    <source>
        <dbReference type="PROSITE" id="PS00022"/>
    </source>
</evidence>
<proteinExistence type="predicted"/>
<sequence>MGFWTGQWRLTVPAWIIYNVSLSHDANLGVFIRQNTMPSRVNYDFIDRLAGNRVQAGSLKSSSTKPFRVRRSTLSEVPQTRETSRMHYLNSGLWYIAIVNDRAKEEHITFLMQETMLLEGCPNDCTGQGTCSLGRCVCFSDFHGADCSLLRKPQVCSGHGEYIKGKCDCYPQWKGDECATFFSDCVDPACSGNGTCQAGLCTCDPGFTGEACEKSKFLSTARAFLLFILFKKVEKI</sequence>
<feature type="domain" description="EGF-like" evidence="4 5">
    <location>
        <begin position="201"/>
        <end position="212"/>
    </location>
</feature>
<dbReference type="InterPro" id="IPR051216">
    <property type="entry name" value="Teneurin"/>
</dbReference>
<reference evidence="6 7" key="1">
    <citation type="submission" date="2024-11" db="EMBL/GenBank/DDBJ databases">
        <title>Adaptive evolution of stress response genes in parasites aligns with host niche diversity.</title>
        <authorList>
            <person name="Hahn C."/>
            <person name="Resl P."/>
        </authorList>
    </citation>
    <scope>NUCLEOTIDE SEQUENCE [LARGE SCALE GENOMIC DNA]</scope>
    <source>
        <strain evidence="6">EGGRZ-B1_66</strain>
        <tissue evidence="6">Body</tissue>
    </source>
</reference>
<evidence type="ECO:0000256" key="1">
    <source>
        <dbReference type="ARBA" id="ARBA00022536"/>
    </source>
</evidence>
<dbReference type="Gene3D" id="2.60.120.260">
    <property type="entry name" value="Galactose-binding domain-like"/>
    <property type="match status" value="1"/>
</dbReference>
<keyword evidence="1" id="KW-0245">EGF-like domain</keyword>
<keyword evidence="7" id="KW-1185">Reference proteome</keyword>
<dbReference type="InterPro" id="IPR057629">
    <property type="entry name" value="Teneurin1-4_GBD"/>
</dbReference>
<dbReference type="PANTHER" id="PTHR11219:SF69">
    <property type="entry name" value="TENEURIN-A"/>
    <property type="match status" value="1"/>
</dbReference>
<dbReference type="PROSITE" id="PS01186">
    <property type="entry name" value="EGF_2"/>
    <property type="match status" value="1"/>
</dbReference>
<keyword evidence="2" id="KW-0677">Repeat</keyword>
<dbReference type="EMBL" id="JBJKFK010002805">
    <property type="protein sequence ID" value="KAL3310603.1"/>
    <property type="molecule type" value="Genomic_DNA"/>
</dbReference>
<dbReference type="AlphaFoldDB" id="A0ABD2PU56"/>
<evidence type="ECO:0000313" key="7">
    <source>
        <dbReference type="Proteomes" id="UP001626550"/>
    </source>
</evidence>
<name>A0ABD2PU56_9PLAT</name>
<dbReference type="PANTHER" id="PTHR11219">
    <property type="entry name" value="TENEURIN AND N-ACETYLGLUCOSAMINE-1-PHOSPHODIESTER ALPHA-N-ACETYLGLUCOSAMINIDASE"/>
    <property type="match status" value="1"/>
</dbReference>
<dbReference type="SUPFAM" id="SSF57196">
    <property type="entry name" value="EGF/Laminin"/>
    <property type="match status" value="2"/>
</dbReference>
<organism evidence="6 7">
    <name type="scientific">Cichlidogyrus casuarinus</name>
    <dbReference type="NCBI Taxonomy" id="1844966"/>
    <lineage>
        <taxon>Eukaryota</taxon>
        <taxon>Metazoa</taxon>
        <taxon>Spiralia</taxon>
        <taxon>Lophotrochozoa</taxon>
        <taxon>Platyhelminthes</taxon>
        <taxon>Monogenea</taxon>
        <taxon>Monopisthocotylea</taxon>
        <taxon>Dactylogyridea</taxon>
        <taxon>Ancyrocephalidae</taxon>
        <taxon>Cichlidogyrus</taxon>
    </lineage>
</organism>
<dbReference type="Proteomes" id="UP001626550">
    <property type="component" value="Unassembled WGS sequence"/>
</dbReference>
<dbReference type="Pfam" id="PF25024">
    <property type="entry name" value="EGF_TEN"/>
    <property type="match status" value="1"/>
</dbReference>
<comment type="caution">
    <text evidence="6">The sequence shown here is derived from an EMBL/GenBank/DDBJ whole genome shotgun (WGS) entry which is preliminary data.</text>
</comment>